<dbReference type="GO" id="GO:0005829">
    <property type="term" value="C:cytosol"/>
    <property type="evidence" value="ECO:0007669"/>
    <property type="project" value="TreeGrafter"/>
</dbReference>
<comment type="similarity">
    <text evidence="3 8">Belongs to the aspartate/ornithine carbamoyltransferase superfamily. ATCase family.</text>
</comment>
<dbReference type="InterPro" id="IPR006131">
    <property type="entry name" value="Asp_carbamoyltransf_Asp/Orn-bd"/>
</dbReference>
<evidence type="ECO:0000313" key="12">
    <source>
        <dbReference type="Proteomes" id="UP000031166"/>
    </source>
</evidence>
<keyword evidence="4 8" id="KW-0808">Transferase</keyword>
<dbReference type="UniPathway" id="UPA00070">
    <property type="reaction ID" value="UER00116"/>
</dbReference>
<dbReference type="Gene3D" id="3.40.50.1370">
    <property type="entry name" value="Aspartate/ornithine carbamoyltransferase"/>
    <property type="match status" value="2"/>
</dbReference>
<dbReference type="InterPro" id="IPR006130">
    <property type="entry name" value="Asp/Orn_carbamoylTrfase"/>
</dbReference>
<dbReference type="SUPFAM" id="SSF53671">
    <property type="entry name" value="Aspartate/ornithine carbamoyltransferase"/>
    <property type="match status" value="1"/>
</dbReference>
<feature type="binding site" evidence="8">
    <location>
        <position position="75"/>
    </location>
    <ligand>
        <name>carbamoyl phosphate</name>
        <dbReference type="ChEBI" id="CHEBI:58228"/>
    </ligand>
</feature>
<dbReference type="FunFam" id="3.40.50.1370:FF:000007">
    <property type="entry name" value="Aspartate carbamoyltransferase"/>
    <property type="match status" value="1"/>
</dbReference>
<dbReference type="PROSITE" id="PS00097">
    <property type="entry name" value="CARBAMOYLTRANSFERASE"/>
    <property type="match status" value="1"/>
</dbReference>
<dbReference type="EC" id="2.1.3.2" evidence="8"/>
<feature type="binding site" evidence="8">
    <location>
        <position position="152"/>
    </location>
    <ligand>
        <name>carbamoyl phosphate</name>
        <dbReference type="ChEBI" id="CHEBI:58228"/>
    </ligand>
</feature>
<feature type="binding site" evidence="8">
    <location>
        <position position="185"/>
    </location>
    <ligand>
        <name>L-aspartate</name>
        <dbReference type="ChEBI" id="CHEBI:29991"/>
    </ligand>
</feature>
<evidence type="ECO:0000256" key="4">
    <source>
        <dbReference type="ARBA" id="ARBA00022679"/>
    </source>
</evidence>
<dbReference type="GO" id="GO:0016597">
    <property type="term" value="F:amino acid binding"/>
    <property type="evidence" value="ECO:0007669"/>
    <property type="project" value="InterPro"/>
</dbReference>
<reference evidence="11 12" key="1">
    <citation type="submission" date="2014-12" db="EMBL/GenBank/DDBJ databases">
        <title>Genome sequencing of Brevundimonas nasdae TPW30.</title>
        <authorList>
            <person name="Tan P.W."/>
            <person name="Chan K.-G."/>
        </authorList>
    </citation>
    <scope>NUCLEOTIDE SEQUENCE [LARGE SCALE GENOMIC DNA]</scope>
    <source>
        <strain evidence="11 12">TPW30</strain>
    </source>
</reference>
<feature type="domain" description="Aspartate/ornithine carbamoyltransferase Asp/Orn-binding" evidence="9">
    <location>
        <begin position="173"/>
        <end position="318"/>
    </location>
</feature>
<evidence type="ECO:0000256" key="2">
    <source>
        <dbReference type="ARBA" id="ARBA00004852"/>
    </source>
</evidence>
<dbReference type="NCBIfam" id="TIGR00670">
    <property type="entry name" value="asp_carb_tr"/>
    <property type="match status" value="1"/>
</dbReference>
<dbReference type="PRINTS" id="PR00100">
    <property type="entry name" value="AOTCASE"/>
</dbReference>
<dbReference type="PRINTS" id="PR00101">
    <property type="entry name" value="ATCASE"/>
</dbReference>
<evidence type="ECO:0000259" key="10">
    <source>
        <dbReference type="Pfam" id="PF02729"/>
    </source>
</evidence>
<comment type="caution">
    <text evidence="11">The sequence shown here is derived from an EMBL/GenBank/DDBJ whole genome shotgun (WGS) entry which is preliminary data.</text>
</comment>
<dbReference type="Pfam" id="PF02729">
    <property type="entry name" value="OTCace_N"/>
    <property type="match status" value="1"/>
</dbReference>
<organism evidence="11 12">
    <name type="scientific">Brevundimonas nasdae</name>
    <dbReference type="NCBI Taxonomy" id="172043"/>
    <lineage>
        <taxon>Bacteria</taxon>
        <taxon>Pseudomonadati</taxon>
        <taxon>Pseudomonadota</taxon>
        <taxon>Alphaproteobacteria</taxon>
        <taxon>Caulobacterales</taxon>
        <taxon>Caulobacteraceae</taxon>
        <taxon>Brevundimonas</taxon>
    </lineage>
</organism>
<feature type="binding site" evidence="8">
    <location>
        <position position="124"/>
    </location>
    <ligand>
        <name>carbamoyl phosphate</name>
        <dbReference type="ChEBI" id="CHEBI:58228"/>
    </ligand>
</feature>
<evidence type="ECO:0000256" key="5">
    <source>
        <dbReference type="ARBA" id="ARBA00022975"/>
    </source>
</evidence>
<comment type="function">
    <text evidence="6 8">Catalyzes the condensation of carbamoyl phosphate and aspartate to form carbamoyl aspartate and inorganic phosphate, the committed step in the de novo pyrimidine nucleotide biosynthesis pathway.</text>
</comment>
<dbReference type="HAMAP" id="MF_00001">
    <property type="entry name" value="Asp_carb_tr"/>
    <property type="match status" value="1"/>
</dbReference>
<feature type="binding site" evidence="8">
    <location>
        <position position="155"/>
    </location>
    <ligand>
        <name>carbamoyl phosphate</name>
        <dbReference type="ChEBI" id="CHEBI:58228"/>
    </ligand>
</feature>
<comment type="subunit">
    <text evidence="8">Heterododecamer (2C3:3R2) of six catalytic PyrB chains organized as two trimers (C3), and six regulatory PyrI chains organized as three dimers (R2).</text>
</comment>
<evidence type="ECO:0000256" key="8">
    <source>
        <dbReference type="HAMAP-Rule" id="MF_00001"/>
    </source>
</evidence>
<evidence type="ECO:0000313" key="11">
    <source>
        <dbReference type="EMBL" id="KIC55959.1"/>
    </source>
</evidence>
<dbReference type="GO" id="GO:0004070">
    <property type="term" value="F:aspartate carbamoyltransferase activity"/>
    <property type="evidence" value="ECO:0007669"/>
    <property type="project" value="UniProtKB-UniRule"/>
</dbReference>
<keyword evidence="5 8" id="KW-0665">Pyrimidine biosynthesis</keyword>
<dbReference type="STRING" id="172043.RM53_14070"/>
<dbReference type="Proteomes" id="UP000031166">
    <property type="component" value="Unassembled WGS sequence"/>
</dbReference>
<proteinExistence type="inferred from homology"/>
<evidence type="ECO:0000256" key="6">
    <source>
        <dbReference type="ARBA" id="ARBA00043884"/>
    </source>
</evidence>
<name>A0A0B4C4J4_9CAUL</name>
<feature type="binding site" evidence="8">
    <location>
        <position position="74"/>
    </location>
    <ligand>
        <name>carbamoyl phosphate</name>
        <dbReference type="ChEBI" id="CHEBI:58228"/>
    </ligand>
</feature>
<feature type="binding site" evidence="8">
    <location>
        <position position="281"/>
    </location>
    <ligand>
        <name>carbamoyl phosphate</name>
        <dbReference type="ChEBI" id="CHEBI:58228"/>
    </ligand>
</feature>
<evidence type="ECO:0000256" key="1">
    <source>
        <dbReference type="ARBA" id="ARBA00003822"/>
    </source>
</evidence>
<sequence length="327" mass="35614">MTQPAQVTDQTIRDRLVPFPKPHFLAASDLDPYVTPQLLDLGDAFVDFNRQSSKALDLLHGRTVVNLFFENSTRTSSSFEIAAKRLGADVVTMPVASSSVKKGETLIDTAVTLNAMKPDILVIRHSASGAAELLSQKVGCAVVNAGDGRHEHPTQALLDLLSMRRAFGDVTSLTVAICGDITHSRVARSNVALLQMMGARVRLIGPPTLVPGDADRWGCEVFHDMREGLQGCDVVMMLRLQLERMAGALVPSTREYFRFWGLDREKLAWANPGARVMHPGPMNRGVEIDSDVADDLDVSLIQDQVEMGVAARMAVLASLSARWGDAR</sequence>
<dbReference type="EMBL" id="JWSY01000027">
    <property type="protein sequence ID" value="KIC55959.1"/>
    <property type="molecule type" value="Genomic_DNA"/>
</dbReference>
<dbReference type="InterPro" id="IPR036901">
    <property type="entry name" value="Asp/Orn_carbamoylTrfase_sf"/>
</dbReference>
<feature type="binding site" evidence="8">
    <location>
        <position position="102"/>
    </location>
    <ligand>
        <name>L-aspartate</name>
        <dbReference type="ChEBI" id="CHEBI:29991"/>
    </ligand>
</feature>
<protein>
    <recommendedName>
        <fullName evidence="8">Aspartate carbamoyltransferase</fullName>
        <ecNumber evidence="8">2.1.3.2</ecNumber>
    </recommendedName>
    <alternativeName>
        <fullName evidence="8">Aspartate transcarbamylase</fullName>
        <shortName evidence="8">ATCase</shortName>
    </alternativeName>
</protein>
<feature type="binding site" evidence="8">
    <location>
        <position position="280"/>
    </location>
    <ligand>
        <name>carbamoyl phosphate</name>
        <dbReference type="ChEBI" id="CHEBI:58228"/>
    </ligand>
</feature>
<dbReference type="AlphaFoldDB" id="A0A0B4C4J4"/>
<comment type="catalytic activity">
    <reaction evidence="7 8">
        <text>carbamoyl phosphate + L-aspartate = N-carbamoyl-L-aspartate + phosphate + H(+)</text>
        <dbReference type="Rhea" id="RHEA:20013"/>
        <dbReference type="ChEBI" id="CHEBI:15378"/>
        <dbReference type="ChEBI" id="CHEBI:29991"/>
        <dbReference type="ChEBI" id="CHEBI:32814"/>
        <dbReference type="ChEBI" id="CHEBI:43474"/>
        <dbReference type="ChEBI" id="CHEBI:58228"/>
        <dbReference type="EC" id="2.1.3.2"/>
    </reaction>
</comment>
<comment type="function">
    <text evidence="1">Reversibly catalyzes the transfer of the carbamoyl group from carbamoyl phosphate (CP) to the N(epsilon) atom of ornithine (ORN) to produce L-citrulline.</text>
</comment>
<dbReference type="InterPro" id="IPR006132">
    <property type="entry name" value="Asp/Orn_carbamoyltranf_P-bd"/>
</dbReference>
<evidence type="ECO:0000256" key="3">
    <source>
        <dbReference type="ARBA" id="ARBA00008896"/>
    </source>
</evidence>
<dbReference type="RefSeq" id="WP_039247678.1">
    <property type="nucleotide sequence ID" value="NZ_JWSY01000027.1"/>
</dbReference>
<dbReference type="NCBIfam" id="NF002032">
    <property type="entry name" value="PRK00856.1"/>
    <property type="match status" value="1"/>
</dbReference>
<evidence type="ECO:0000259" key="9">
    <source>
        <dbReference type="Pfam" id="PF00185"/>
    </source>
</evidence>
<dbReference type="InterPro" id="IPR002082">
    <property type="entry name" value="Asp_carbamoyltransf"/>
</dbReference>
<dbReference type="Pfam" id="PF00185">
    <property type="entry name" value="OTCace"/>
    <property type="match status" value="1"/>
</dbReference>
<gene>
    <name evidence="8 11" type="primary">pyrB</name>
    <name evidence="11" type="ORF">RM53_14070</name>
</gene>
<dbReference type="GO" id="GO:0006207">
    <property type="term" value="P:'de novo' pyrimidine nucleobase biosynthetic process"/>
    <property type="evidence" value="ECO:0007669"/>
    <property type="project" value="InterPro"/>
</dbReference>
<evidence type="ECO:0000256" key="7">
    <source>
        <dbReference type="ARBA" id="ARBA00048859"/>
    </source>
</evidence>
<dbReference type="GO" id="GO:0044205">
    <property type="term" value="P:'de novo' UMP biosynthetic process"/>
    <property type="evidence" value="ECO:0007669"/>
    <property type="project" value="UniProtKB-UniRule"/>
</dbReference>
<dbReference type="GO" id="GO:0006520">
    <property type="term" value="P:amino acid metabolic process"/>
    <property type="evidence" value="ECO:0007669"/>
    <property type="project" value="InterPro"/>
</dbReference>
<dbReference type="PANTHER" id="PTHR45753:SF6">
    <property type="entry name" value="ASPARTATE CARBAMOYLTRANSFERASE"/>
    <property type="match status" value="1"/>
</dbReference>
<accession>A0A0B4C4J4</accession>
<comment type="pathway">
    <text evidence="2 8">Pyrimidine metabolism; UMP biosynthesis via de novo pathway; (S)-dihydroorotate from bicarbonate: step 2/3.</text>
</comment>
<dbReference type="PANTHER" id="PTHR45753">
    <property type="entry name" value="ORNITHINE CARBAMOYLTRANSFERASE, MITOCHONDRIAL"/>
    <property type="match status" value="1"/>
</dbReference>
<feature type="binding site" evidence="8">
    <location>
        <position position="239"/>
    </location>
    <ligand>
        <name>L-aspartate</name>
        <dbReference type="ChEBI" id="CHEBI:29991"/>
    </ligand>
</feature>
<feature type="domain" description="Aspartate/ornithine carbamoyltransferase carbamoyl-P binding" evidence="10">
    <location>
        <begin position="23"/>
        <end position="164"/>
    </location>
</feature>